<feature type="domain" description="G-protein coupled receptors family 1 profile" evidence="10">
    <location>
        <begin position="43"/>
        <end position="395"/>
    </location>
</feature>
<dbReference type="InterPro" id="IPR000276">
    <property type="entry name" value="GPCR_Rhodpsn"/>
</dbReference>
<evidence type="ECO:0000256" key="5">
    <source>
        <dbReference type="ARBA" id="ARBA00023136"/>
    </source>
</evidence>
<dbReference type="CDD" id="cd00637">
    <property type="entry name" value="7tm_classA_rhodopsin-like"/>
    <property type="match status" value="1"/>
</dbReference>
<evidence type="ECO:0000256" key="1">
    <source>
        <dbReference type="ARBA" id="ARBA00004141"/>
    </source>
</evidence>
<feature type="transmembrane region" description="Helical" evidence="9">
    <location>
        <begin position="101"/>
        <end position="119"/>
    </location>
</feature>
<evidence type="ECO:0000259" key="10">
    <source>
        <dbReference type="PROSITE" id="PS50262"/>
    </source>
</evidence>
<dbReference type="SMART" id="SM01381">
    <property type="entry name" value="7TM_GPCR_Srsx"/>
    <property type="match status" value="1"/>
</dbReference>
<dbReference type="PROSITE" id="PS50262">
    <property type="entry name" value="G_PROTEIN_RECEP_F1_2"/>
    <property type="match status" value="1"/>
</dbReference>
<dbReference type="Pfam" id="PF00001">
    <property type="entry name" value="7tm_1"/>
    <property type="match status" value="1"/>
</dbReference>
<keyword evidence="7" id="KW-0807">Transducer</keyword>
<feature type="transmembrane region" description="Helical" evidence="9">
    <location>
        <begin position="377"/>
        <end position="398"/>
    </location>
</feature>
<evidence type="ECO:0000256" key="8">
    <source>
        <dbReference type="SAM" id="MobiDB-lite"/>
    </source>
</evidence>
<dbReference type="OMA" id="TENSTHR"/>
<evidence type="ECO:0000256" key="7">
    <source>
        <dbReference type="ARBA" id="ARBA00023224"/>
    </source>
</evidence>
<name>A0A914ACX1_PATMI</name>
<dbReference type="PANTHER" id="PTHR24238">
    <property type="entry name" value="G-PROTEIN COUPLED RECEPTOR"/>
    <property type="match status" value="1"/>
</dbReference>
<feature type="transmembrane region" description="Helical" evidence="9">
    <location>
        <begin position="30"/>
        <end position="50"/>
    </location>
</feature>
<dbReference type="SUPFAM" id="SSF81321">
    <property type="entry name" value="Family A G protein-coupled receptor-like"/>
    <property type="match status" value="1"/>
</dbReference>
<evidence type="ECO:0000256" key="4">
    <source>
        <dbReference type="ARBA" id="ARBA00023040"/>
    </source>
</evidence>
<sequence>MASTENTPSTILPPSPEIDAISNEGAIGRAILNIFVIIFGTFGNSLILRVYWSKMRKNSTQVLVMGLAGVDLAVCLLRVRSVVKFFFVVAGREALPEISAVPPRLAVSMSCVLTGVIAFDRYDSICRPHKRLINNLRAKVVLFVSFVVAVLLELPDLLSLVASSLPLRKLSHTIQITQYLAVFLTTVVCYGRVYGVIRKRARVHIGFQVARTDAPTVSTISRNNQTRPTRKSEPSAIVIESLSSISTSKPAPRSERPTLSTLQTLMSQIPSTSETQQPTENSTHRKVSSLKPPSAWVDTQRQQRATETDTFNRIRLQEPKSGNLPPMREVMQRKVTRMLFITSVVFLLTWLPYWIFVAADLHVLNGGTIGEGVLEKLFGAAVLVAFNSTVNPIIYGLANSQFRKDCAVLFRKCHLCC</sequence>
<evidence type="ECO:0000313" key="11">
    <source>
        <dbReference type="EnsemblMetazoa" id="XP_038061588.1"/>
    </source>
</evidence>
<protein>
    <recommendedName>
        <fullName evidence="10">G-protein coupled receptors family 1 profile domain-containing protein</fullName>
    </recommendedName>
</protein>
<dbReference type="InterPro" id="IPR017452">
    <property type="entry name" value="GPCR_Rhodpsn_7TM"/>
</dbReference>
<evidence type="ECO:0000256" key="6">
    <source>
        <dbReference type="ARBA" id="ARBA00023170"/>
    </source>
</evidence>
<dbReference type="GO" id="GO:0016020">
    <property type="term" value="C:membrane"/>
    <property type="evidence" value="ECO:0007669"/>
    <property type="project" value="UniProtKB-SubCell"/>
</dbReference>
<feature type="transmembrane region" description="Helical" evidence="9">
    <location>
        <begin position="176"/>
        <end position="197"/>
    </location>
</feature>
<dbReference type="EnsemblMetazoa" id="XM_038205660.1">
    <property type="protein sequence ID" value="XP_038061588.1"/>
    <property type="gene ID" value="LOC119732226"/>
</dbReference>
<keyword evidence="3 9" id="KW-1133">Transmembrane helix</keyword>
<keyword evidence="4" id="KW-0297">G-protein coupled receptor</keyword>
<dbReference type="Proteomes" id="UP000887568">
    <property type="component" value="Unplaced"/>
</dbReference>
<feature type="transmembrane region" description="Helical" evidence="9">
    <location>
        <begin position="62"/>
        <end position="81"/>
    </location>
</feature>
<feature type="transmembrane region" description="Helical" evidence="9">
    <location>
        <begin position="140"/>
        <end position="164"/>
    </location>
</feature>
<keyword evidence="5 9" id="KW-0472">Membrane</keyword>
<keyword evidence="12" id="KW-1185">Reference proteome</keyword>
<organism evidence="11 12">
    <name type="scientific">Patiria miniata</name>
    <name type="common">Bat star</name>
    <name type="synonym">Asterina miniata</name>
    <dbReference type="NCBI Taxonomy" id="46514"/>
    <lineage>
        <taxon>Eukaryota</taxon>
        <taxon>Metazoa</taxon>
        <taxon>Echinodermata</taxon>
        <taxon>Eleutherozoa</taxon>
        <taxon>Asterozoa</taxon>
        <taxon>Asteroidea</taxon>
        <taxon>Valvatacea</taxon>
        <taxon>Valvatida</taxon>
        <taxon>Asterinidae</taxon>
        <taxon>Patiria</taxon>
    </lineage>
</organism>
<evidence type="ECO:0000256" key="9">
    <source>
        <dbReference type="SAM" id="Phobius"/>
    </source>
</evidence>
<comment type="subcellular location">
    <subcellularLocation>
        <location evidence="1">Membrane</location>
        <topology evidence="1">Multi-pass membrane protein</topology>
    </subcellularLocation>
</comment>
<dbReference type="GeneID" id="119732226"/>
<evidence type="ECO:0000313" key="12">
    <source>
        <dbReference type="Proteomes" id="UP000887568"/>
    </source>
</evidence>
<dbReference type="PANTHER" id="PTHR24238:SF47">
    <property type="entry name" value="ECDYSTEROIDS_DOPAMINE RECEPTOR-RELATED"/>
    <property type="match status" value="1"/>
</dbReference>
<dbReference type="PRINTS" id="PR00237">
    <property type="entry name" value="GPCRRHODOPSN"/>
</dbReference>
<dbReference type="RefSeq" id="XP_038061588.1">
    <property type="nucleotide sequence ID" value="XM_038205660.1"/>
</dbReference>
<keyword evidence="6" id="KW-0675">Receptor</keyword>
<feature type="region of interest" description="Disordered" evidence="8">
    <location>
        <begin position="269"/>
        <end position="305"/>
    </location>
</feature>
<dbReference type="AlphaFoldDB" id="A0A914ACX1"/>
<accession>A0A914ACX1</accession>
<feature type="transmembrane region" description="Helical" evidence="9">
    <location>
        <begin position="338"/>
        <end position="357"/>
    </location>
</feature>
<proteinExistence type="predicted"/>
<evidence type="ECO:0000256" key="3">
    <source>
        <dbReference type="ARBA" id="ARBA00022989"/>
    </source>
</evidence>
<dbReference type="GO" id="GO:0004930">
    <property type="term" value="F:G protein-coupled receptor activity"/>
    <property type="evidence" value="ECO:0007669"/>
    <property type="project" value="UniProtKB-KW"/>
</dbReference>
<keyword evidence="2 9" id="KW-0812">Transmembrane</keyword>
<reference evidence="11" key="1">
    <citation type="submission" date="2022-11" db="UniProtKB">
        <authorList>
            <consortium name="EnsemblMetazoa"/>
        </authorList>
    </citation>
    <scope>IDENTIFICATION</scope>
</reference>
<dbReference type="OrthoDB" id="5969463at2759"/>
<evidence type="ECO:0000256" key="2">
    <source>
        <dbReference type="ARBA" id="ARBA00022692"/>
    </source>
</evidence>
<dbReference type="Gene3D" id="1.20.1070.10">
    <property type="entry name" value="Rhodopsin 7-helix transmembrane proteins"/>
    <property type="match status" value="1"/>
</dbReference>
<feature type="compositionally biased region" description="Polar residues" evidence="8">
    <location>
        <begin position="269"/>
        <end position="281"/>
    </location>
</feature>